<evidence type="ECO:0000313" key="6">
    <source>
        <dbReference type="Proteomes" id="UP000239469"/>
    </source>
</evidence>
<sequence length="548" mass="58334">MIVSGIISGCGTVAHRNEIAQTDADNQKTIQARIAETRAADTAKSAPVREINGVWVGARTVKVARDAELPPVFHQPIAYQFADSQSLNTFADRLSKILKINVRVTPDALIPSEQFSSKRFKSSDKAQQPPMVGPIGQIAPSMGNMGSASVGARTSYLIDRMNPFNGTPVDLLNLYTAREGNGWDYRDGEIVISKFVTRTYQIASLLDTNDMSASINKTSSVGTASSSQAGGNSGSTSSAADVSSKISAKFDVVKGLESALSGVVTPDVGKVSISTSGVVTVTDTREVQDQVKEIIDAENKNVGKQVRLRLQIVQVDLNRLDDLGVDWSWLINNTARKWNVDFNAPSGLPAGSSGFGQIGIIHNGDNSTTELFIKSLSELGRVTVNKDEAYPTINNRMLSVSTTDNFVYPAKTTAAATTSGETSAVPGVEPGMLTTGTFINMRASIQPNGSVITQFSLDASIRGKTETFDQNGIKIVYPSHSGNQYQIYSTAVSGDTAVLASIENVERRSTDRSLDGSLSPLLGGGISASTNRRLVLILMTPTIIEGVS</sequence>
<feature type="compositionally biased region" description="Low complexity" evidence="4">
    <location>
        <begin position="222"/>
        <end position="238"/>
    </location>
</feature>
<evidence type="ECO:0000256" key="1">
    <source>
        <dbReference type="ARBA" id="ARBA00004370"/>
    </source>
</evidence>
<comment type="subcellular location">
    <subcellularLocation>
        <location evidence="1">Membrane</location>
    </subcellularLocation>
</comment>
<dbReference type="Proteomes" id="UP000239469">
    <property type="component" value="Unassembled WGS sequence"/>
</dbReference>
<evidence type="ECO:0000313" key="5">
    <source>
        <dbReference type="EMBL" id="PRP68502.1"/>
    </source>
</evidence>
<keyword evidence="3" id="KW-0472">Membrane</keyword>
<dbReference type="GO" id="GO:0009306">
    <property type="term" value="P:protein secretion"/>
    <property type="evidence" value="ECO:0007669"/>
    <property type="project" value="TreeGrafter"/>
</dbReference>
<reference evidence="5 6" key="1">
    <citation type="submission" date="2017-01" db="EMBL/GenBank/DDBJ databases">
        <title>New insights into the genetic diversity of Chromobacterium isolated from tropical freshwater lake.</title>
        <authorList>
            <person name="Santos A.B."/>
            <person name="Nascimento A.M."/>
            <person name="Da Silva P.C."/>
        </authorList>
    </citation>
    <scope>NUCLEOTIDE SEQUENCE [LARGE SCALE GENOMIC DNA]</scope>
    <source>
        <strain evidence="5 6">56AF</strain>
    </source>
</reference>
<dbReference type="PANTHER" id="PTHR30332">
    <property type="entry name" value="PROBABLE GENERAL SECRETION PATHWAY PROTEIN D"/>
    <property type="match status" value="1"/>
</dbReference>
<gene>
    <name evidence="5" type="ORF">BUE93_22135</name>
</gene>
<organism evidence="5 6">
    <name type="scientific">Chromobacterium amazonense</name>
    <dbReference type="NCBI Taxonomy" id="1382803"/>
    <lineage>
        <taxon>Bacteria</taxon>
        <taxon>Pseudomonadati</taxon>
        <taxon>Pseudomonadota</taxon>
        <taxon>Betaproteobacteria</taxon>
        <taxon>Neisseriales</taxon>
        <taxon>Chromobacteriaceae</taxon>
        <taxon>Chromobacterium</taxon>
    </lineage>
</organism>
<evidence type="ECO:0008006" key="7">
    <source>
        <dbReference type="Google" id="ProtNLM"/>
    </source>
</evidence>
<dbReference type="GO" id="GO:0015627">
    <property type="term" value="C:type II protein secretion system complex"/>
    <property type="evidence" value="ECO:0007669"/>
    <property type="project" value="TreeGrafter"/>
</dbReference>
<proteinExistence type="predicted"/>
<keyword evidence="2" id="KW-0732">Signal</keyword>
<dbReference type="EMBL" id="MTBD01000124">
    <property type="protein sequence ID" value="PRP68502.1"/>
    <property type="molecule type" value="Genomic_DNA"/>
</dbReference>
<feature type="region of interest" description="Disordered" evidence="4">
    <location>
        <begin position="217"/>
        <end position="238"/>
    </location>
</feature>
<evidence type="ECO:0000256" key="4">
    <source>
        <dbReference type="SAM" id="MobiDB-lite"/>
    </source>
</evidence>
<dbReference type="AlphaFoldDB" id="A0A2S9WYF1"/>
<protein>
    <recommendedName>
        <fullName evidence="7">Type IVB pilus formation outer membrane protein, R64 PilN family</fullName>
    </recommendedName>
</protein>
<dbReference type="GO" id="GO:0016020">
    <property type="term" value="C:membrane"/>
    <property type="evidence" value="ECO:0007669"/>
    <property type="project" value="UniProtKB-SubCell"/>
</dbReference>
<evidence type="ECO:0000256" key="3">
    <source>
        <dbReference type="ARBA" id="ARBA00023136"/>
    </source>
</evidence>
<evidence type="ECO:0000256" key="2">
    <source>
        <dbReference type="ARBA" id="ARBA00022729"/>
    </source>
</evidence>
<accession>A0A2S9WYF1</accession>
<name>A0A2S9WYF1_9NEIS</name>
<comment type="caution">
    <text evidence="5">The sequence shown here is derived from an EMBL/GenBank/DDBJ whole genome shotgun (WGS) entry which is preliminary data.</text>
</comment>
<dbReference type="PANTHER" id="PTHR30332:SF24">
    <property type="entry name" value="SECRETIN GSPD-RELATED"/>
    <property type="match status" value="1"/>
</dbReference>
<dbReference type="InterPro" id="IPR050810">
    <property type="entry name" value="Bact_Secretion_Sys_Channel"/>
</dbReference>